<dbReference type="InterPro" id="IPR005627">
    <property type="entry name" value="CutC-like"/>
</dbReference>
<accession>A0A074S7I8</accession>
<dbReference type="Pfam" id="PF03932">
    <property type="entry name" value="CutC"/>
    <property type="match status" value="1"/>
</dbReference>
<comment type="similarity">
    <text evidence="1">Belongs to the CutC family.</text>
</comment>
<evidence type="ECO:0000313" key="3">
    <source>
        <dbReference type="EMBL" id="KEP55179.1"/>
    </source>
</evidence>
<dbReference type="EMBL" id="AZST01000010">
    <property type="protein sequence ID" value="KEP55179.1"/>
    <property type="molecule type" value="Genomic_DNA"/>
</dbReference>
<dbReference type="HAMAP" id="MF_00795">
    <property type="entry name" value="CutC"/>
    <property type="match status" value="1"/>
</dbReference>
<evidence type="ECO:0000256" key="1">
    <source>
        <dbReference type="ARBA" id="ARBA00007768"/>
    </source>
</evidence>
<comment type="caution">
    <text evidence="3">The sequence shown here is derived from an EMBL/GenBank/DDBJ whole genome shotgun (WGS) entry which is preliminary data.</text>
</comment>
<sequence length="280" mass="29868">MTDIVIEVCVDSLESATAAVEGGAHRLEICGNLPLFGGTTPSLGLVRLVQKYLPSIPLMVMIRPRVGDFVFSAEEFETMLEDISAFRTLGVHGVVIGALLPDGSVDCEGCGRLTAAASPMQVTFHRAFDLTADPSQALKDIAGIPGVTRILTSGHATPRAYEPESLEQLVKLVVSAYTSTLSTSQQNKGSHNIADATLRIVPGSGISPQTIGRVFSAVGELVDEYHMSGGSWIDRSTHANGGGEFQMGPRGHERAVWKTDANQVRGVLRALVEMRRDLNA</sequence>
<proteinExistence type="inferred from homology"/>
<name>A0A074S7I8_9AGAM</name>
<dbReference type="AlphaFoldDB" id="A0A074S7I8"/>
<gene>
    <name evidence="3" type="ORF">V565_008240</name>
</gene>
<dbReference type="HOGENOM" id="CLU_050555_3_1_1"/>
<dbReference type="Gene3D" id="3.20.20.380">
    <property type="entry name" value="Copper homeostasis (CutC) domain"/>
    <property type="match status" value="1"/>
</dbReference>
<dbReference type="InterPro" id="IPR036822">
    <property type="entry name" value="CutC-like_dom_sf"/>
</dbReference>
<dbReference type="GO" id="GO:0005507">
    <property type="term" value="F:copper ion binding"/>
    <property type="evidence" value="ECO:0007669"/>
    <property type="project" value="TreeGrafter"/>
</dbReference>
<dbReference type="OrthoDB" id="7392499at2759"/>
<evidence type="ECO:0000313" key="4">
    <source>
        <dbReference type="Proteomes" id="UP000027456"/>
    </source>
</evidence>
<reference evidence="3 4" key="1">
    <citation type="submission" date="2013-12" db="EMBL/GenBank/DDBJ databases">
        <authorList>
            <person name="Cubeta M."/>
            <person name="Pakala S."/>
            <person name="Fedorova N."/>
            <person name="Thomas E."/>
            <person name="Dean R."/>
            <person name="Jabaji S."/>
            <person name="Neate S."/>
            <person name="Toda T."/>
            <person name="Tavantzis S."/>
            <person name="Vilgalys R."/>
            <person name="Bharathan N."/>
            <person name="Pakala S."/>
            <person name="Losada L.S."/>
            <person name="Zafar N."/>
            <person name="Nierman W."/>
        </authorList>
    </citation>
    <scope>NUCLEOTIDE SEQUENCE [LARGE SCALE GENOMIC DNA]</scope>
    <source>
        <strain evidence="3 4">123E</strain>
    </source>
</reference>
<protein>
    <recommendedName>
        <fullName evidence="2">Copper homeostasis protein cutC homolog</fullName>
    </recommendedName>
</protein>
<dbReference type="PANTHER" id="PTHR12598:SF0">
    <property type="entry name" value="COPPER HOMEOSTASIS PROTEIN CUTC HOMOLOG"/>
    <property type="match status" value="1"/>
</dbReference>
<evidence type="ECO:0000256" key="2">
    <source>
        <dbReference type="ARBA" id="ARBA00019014"/>
    </source>
</evidence>
<organism evidence="3 4">
    <name type="scientific">Rhizoctonia solani 123E</name>
    <dbReference type="NCBI Taxonomy" id="1423351"/>
    <lineage>
        <taxon>Eukaryota</taxon>
        <taxon>Fungi</taxon>
        <taxon>Dikarya</taxon>
        <taxon>Basidiomycota</taxon>
        <taxon>Agaricomycotina</taxon>
        <taxon>Agaricomycetes</taxon>
        <taxon>Cantharellales</taxon>
        <taxon>Ceratobasidiaceae</taxon>
        <taxon>Rhizoctonia</taxon>
    </lineage>
</organism>
<dbReference type="STRING" id="1423351.A0A074S7I8"/>
<dbReference type="SUPFAM" id="SSF110395">
    <property type="entry name" value="CutC-like"/>
    <property type="match status" value="1"/>
</dbReference>
<dbReference type="Proteomes" id="UP000027456">
    <property type="component" value="Unassembled WGS sequence"/>
</dbReference>
<keyword evidence="4" id="KW-1185">Reference proteome</keyword>
<dbReference type="PANTHER" id="PTHR12598">
    <property type="entry name" value="COPPER HOMEOSTASIS PROTEIN CUTC"/>
    <property type="match status" value="1"/>
</dbReference>